<evidence type="ECO:0000256" key="8">
    <source>
        <dbReference type="RuleBase" id="RU364100"/>
    </source>
</evidence>
<keyword evidence="3" id="KW-0227">DNA damage</keyword>
<dbReference type="GO" id="GO:0016829">
    <property type="term" value="F:lyase activity"/>
    <property type="evidence" value="ECO:0007669"/>
    <property type="project" value="UniProtKB-KW"/>
</dbReference>
<dbReference type="GO" id="GO:0003697">
    <property type="term" value="F:single-stranded DNA binding"/>
    <property type="evidence" value="ECO:0007669"/>
    <property type="project" value="InterPro"/>
</dbReference>
<keyword evidence="6" id="KW-0238">DNA-binding</keyword>
<comment type="similarity">
    <text evidence="1 8">Belongs to the SOS response-associated peptidase family.</text>
</comment>
<dbReference type="EC" id="3.4.-.-" evidence="8"/>
<evidence type="ECO:0000256" key="2">
    <source>
        <dbReference type="ARBA" id="ARBA00022670"/>
    </source>
</evidence>
<dbReference type="PANTHER" id="PTHR13604:SF0">
    <property type="entry name" value="ABASIC SITE PROCESSING PROTEIN HMCES"/>
    <property type="match status" value="1"/>
</dbReference>
<dbReference type="SUPFAM" id="SSF143081">
    <property type="entry name" value="BB1717-like"/>
    <property type="match status" value="1"/>
</dbReference>
<keyword evidence="5" id="KW-0190">Covalent protein-DNA linkage</keyword>
<dbReference type="GO" id="GO:0106300">
    <property type="term" value="P:protein-DNA covalent cross-linking repair"/>
    <property type="evidence" value="ECO:0007669"/>
    <property type="project" value="InterPro"/>
</dbReference>
<evidence type="ECO:0000256" key="1">
    <source>
        <dbReference type="ARBA" id="ARBA00008136"/>
    </source>
</evidence>
<gene>
    <name evidence="9" type="ORF">EQG68_05960</name>
</gene>
<dbReference type="Proteomes" id="UP000289734">
    <property type="component" value="Unassembled WGS sequence"/>
</dbReference>
<evidence type="ECO:0000256" key="6">
    <source>
        <dbReference type="ARBA" id="ARBA00023125"/>
    </source>
</evidence>
<dbReference type="Pfam" id="PF02586">
    <property type="entry name" value="SRAP"/>
    <property type="match status" value="1"/>
</dbReference>
<reference evidence="10" key="1">
    <citation type="submission" date="2019-01" db="EMBL/GenBank/DDBJ databases">
        <title>Cytophagaceae bacterium strain CAR-16.</title>
        <authorList>
            <person name="Chen W.-M."/>
        </authorList>
    </citation>
    <scope>NUCLEOTIDE SEQUENCE [LARGE SCALE GENOMIC DNA]</scope>
    <source>
        <strain evidence="10">ICH-30</strain>
    </source>
</reference>
<evidence type="ECO:0000256" key="3">
    <source>
        <dbReference type="ARBA" id="ARBA00022763"/>
    </source>
</evidence>
<dbReference type="InterPro" id="IPR036590">
    <property type="entry name" value="SRAP-like"/>
</dbReference>
<organism evidence="9 10">
    <name type="scientific">Flavobacterium piscinae</name>
    <dbReference type="NCBI Taxonomy" id="2506424"/>
    <lineage>
        <taxon>Bacteria</taxon>
        <taxon>Pseudomonadati</taxon>
        <taxon>Bacteroidota</taxon>
        <taxon>Flavobacteriia</taxon>
        <taxon>Flavobacteriales</taxon>
        <taxon>Flavobacteriaceae</taxon>
        <taxon>Flavobacterium</taxon>
    </lineage>
</organism>
<proteinExistence type="inferred from homology"/>
<dbReference type="RefSeq" id="WP_129463880.1">
    <property type="nucleotide sequence ID" value="NZ_SBKQ01000005.1"/>
</dbReference>
<dbReference type="PANTHER" id="PTHR13604">
    <property type="entry name" value="DC12-RELATED"/>
    <property type="match status" value="1"/>
</dbReference>
<evidence type="ECO:0000313" key="9">
    <source>
        <dbReference type="EMBL" id="RXR33036.1"/>
    </source>
</evidence>
<dbReference type="GO" id="GO:0006508">
    <property type="term" value="P:proteolysis"/>
    <property type="evidence" value="ECO:0007669"/>
    <property type="project" value="UniProtKB-KW"/>
</dbReference>
<dbReference type="GO" id="GO:0008233">
    <property type="term" value="F:peptidase activity"/>
    <property type="evidence" value="ECO:0007669"/>
    <property type="project" value="UniProtKB-KW"/>
</dbReference>
<keyword evidence="4 8" id="KW-0378">Hydrolase</keyword>
<protein>
    <recommendedName>
        <fullName evidence="8">Abasic site processing protein</fullName>
        <ecNumber evidence="8">3.4.-.-</ecNumber>
    </recommendedName>
</protein>
<accession>A0A4V1N4R0</accession>
<evidence type="ECO:0000256" key="5">
    <source>
        <dbReference type="ARBA" id="ARBA00023124"/>
    </source>
</evidence>
<evidence type="ECO:0000256" key="7">
    <source>
        <dbReference type="ARBA" id="ARBA00023239"/>
    </source>
</evidence>
<sequence>MCFYMAQKDPIPKVEKRFKARVDQPEQFLQSDYIIGFEFRNVPIILNTSPEIISTNFHWGLVPSWAKDVDIRKNTLNARMESLEEKPSFANVTTNRCLVIASSFFEWHWNDEKGKSKDKYEIFSAQDELFAMAGLYDTWLNPQNGTTYNSFTIVTTAANKPMEYIHNHKKRMPVILKKGDEAAWLDSTNDYEAFAFPYSAELVGFRV</sequence>
<dbReference type="Gene3D" id="3.90.1680.10">
    <property type="entry name" value="SOS response associated peptidase-like"/>
    <property type="match status" value="1"/>
</dbReference>
<keyword evidence="2 8" id="KW-0645">Protease</keyword>
<dbReference type="InterPro" id="IPR003738">
    <property type="entry name" value="SRAP"/>
</dbReference>
<evidence type="ECO:0000256" key="4">
    <source>
        <dbReference type="ARBA" id="ARBA00022801"/>
    </source>
</evidence>
<comment type="caution">
    <text evidence="9">The sequence shown here is derived from an EMBL/GenBank/DDBJ whole genome shotgun (WGS) entry which is preliminary data.</text>
</comment>
<keyword evidence="10" id="KW-1185">Reference proteome</keyword>
<dbReference type="OrthoDB" id="9782620at2"/>
<dbReference type="AlphaFoldDB" id="A0A4V1N4R0"/>
<keyword evidence="7" id="KW-0456">Lyase</keyword>
<dbReference type="EMBL" id="SBKQ01000005">
    <property type="protein sequence ID" value="RXR33036.1"/>
    <property type="molecule type" value="Genomic_DNA"/>
</dbReference>
<evidence type="ECO:0000313" key="10">
    <source>
        <dbReference type="Proteomes" id="UP000289734"/>
    </source>
</evidence>
<name>A0A4V1N4R0_9FLAO</name>